<dbReference type="EC" id="2.8.2.-" evidence="4"/>
<dbReference type="Gene3D" id="3.40.50.300">
    <property type="entry name" value="P-loop containing nucleotide triphosphate hydrolases"/>
    <property type="match status" value="1"/>
</dbReference>
<evidence type="ECO:0000259" key="5">
    <source>
        <dbReference type="Pfam" id="PF00685"/>
    </source>
</evidence>
<name>A0A643C6D2_BALPH</name>
<dbReference type="OrthoDB" id="205623at2759"/>
<gene>
    <name evidence="6" type="ORF">E2I00_018836</name>
</gene>
<comment type="caution">
    <text evidence="6">The sequence shown here is derived from an EMBL/GenBank/DDBJ whole genome shotgun (WGS) entry which is preliminary data.</text>
</comment>
<dbReference type="EMBL" id="SGJD01002448">
    <property type="protein sequence ID" value="KAB0395612.1"/>
    <property type="molecule type" value="Genomic_DNA"/>
</dbReference>
<dbReference type="AlphaFoldDB" id="A0A643C6D2"/>
<comment type="similarity">
    <text evidence="1 4">Belongs to the sulfotransferase 1 family.</text>
</comment>
<evidence type="ECO:0000313" key="7">
    <source>
        <dbReference type="Proteomes" id="UP000437017"/>
    </source>
</evidence>
<comment type="catalytic activity">
    <reaction evidence="3">
        <text>4-ethylphenol + 3'-phosphoadenylyl sulfate = 4-ethylphenyl sulfate + adenosine 3',5'-bisphosphate + H(+)</text>
        <dbReference type="Rhea" id="RHEA:70607"/>
        <dbReference type="ChEBI" id="CHEBI:15378"/>
        <dbReference type="ChEBI" id="CHEBI:49584"/>
        <dbReference type="ChEBI" id="CHEBI:58339"/>
        <dbReference type="ChEBI" id="CHEBI:58343"/>
        <dbReference type="ChEBI" id="CHEBI:133681"/>
    </reaction>
    <physiologicalReaction direction="left-to-right" evidence="3">
        <dbReference type="Rhea" id="RHEA:70608"/>
    </physiologicalReaction>
</comment>
<dbReference type="Proteomes" id="UP000437017">
    <property type="component" value="Unassembled WGS sequence"/>
</dbReference>
<organism evidence="6 7">
    <name type="scientific">Balaenoptera physalus</name>
    <name type="common">Fin whale</name>
    <name type="synonym">Balaena physalus</name>
    <dbReference type="NCBI Taxonomy" id="9770"/>
    <lineage>
        <taxon>Eukaryota</taxon>
        <taxon>Metazoa</taxon>
        <taxon>Chordata</taxon>
        <taxon>Craniata</taxon>
        <taxon>Vertebrata</taxon>
        <taxon>Euteleostomi</taxon>
        <taxon>Mammalia</taxon>
        <taxon>Eutheria</taxon>
        <taxon>Laurasiatheria</taxon>
        <taxon>Artiodactyla</taxon>
        <taxon>Whippomorpha</taxon>
        <taxon>Cetacea</taxon>
        <taxon>Mysticeti</taxon>
        <taxon>Balaenopteridae</taxon>
        <taxon>Balaenoptera</taxon>
    </lineage>
</organism>
<evidence type="ECO:0000256" key="1">
    <source>
        <dbReference type="ARBA" id="ARBA00005771"/>
    </source>
</evidence>
<reference evidence="6 7" key="1">
    <citation type="journal article" date="2019" name="PLoS ONE">
        <title>Genomic analyses reveal an absence of contemporary introgressive admixture between fin whales and blue whales, despite known hybrids.</title>
        <authorList>
            <person name="Westbury M.V."/>
            <person name="Petersen B."/>
            <person name="Lorenzen E.D."/>
        </authorList>
    </citation>
    <scope>NUCLEOTIDE SEQUENCE [LARGE SCALE GENOMIC DNA]</scope>
    <source>
        <strain evidence="6">FinWhale-01</strain>
    </source>
</reference>
<dbReference type="Pfam" id="PF00685">
    <property type="entry name" value="Sulfotransfer_1"/>
    <property type="match status" value="1"/>
</dbReference>
<evidence type="ECO:0000256" key="4">
    <source>
        <dbReference type="RuleBase" id="RU361155"/>
    </source>
</evidence>
<evidence type="ECO:0000256" key="2">
    <source>
        <dbReference type="ARBA" id="ARBA00022679"/>
    </source>
</evidence>
<sequence>MIQNNRDVQKSQRARTFDRHPFMEEALPPPLNSGTRPWGPAGCNLCWTSVQIIHVARNAKDSLVSYYHFSRMTRMVPDPVLWGSWYEHVKGWWDTKDRHRILYLFYEDMREDPKREILKMLKFLEKDVSEEVLNKIIYDSSFDVMKQNPMASYSTLPTSIMDQRISAFMRRGMPGAWKNYFRCLRTRTWAGLREEDGREHADLPHSV</sequence>
<proteinExistence type="inferred from homology"/>
<dbReference type="InterPro" id="IPR027417">
    <property type="entry name" value="P-loop_NTPase"/>
</dbReference>
<accession>A0A643C6D2</accession>
<dbReference type="InterPro" id="IPR000863">
    <property type="entry name" value="Sulfotransferase_dom"/>
</dbReference>
<evidence type="ECO:0000313" key="6">
    <source>
        <dbReference type="EMBL" id="KAB0395612.1"/>
    </source>
</evidence>
<dbReference type="GO" id="GO:0008146">
    <property type="term" value="F:sulfotransferase activity"/>
    <property type="evidence" value="ECO:0007669"/>
    <property type="project" value="InterPro"/>
</dbReference>
<feature type="domain" description="Sulfotransferase" evidence="5">
    <location>
        <begin position="48"/>
        <end position="182"/>
    </location>
</feature>
<keyword evidence="2 4" id="KW-0808">Transferase</keyword>
<dbReference type="PANTHER" id="PTHR11783">
    <property type="entry name" value="SULFOTRANSFERASE SULT"/>
    <property type="match status" value="1"/>
</dbReference>
<protein>
    <recommendedName>
        <fullName evidence="4">Sulfotransferase</fullName>
        <ecNumber evidence="4">2.8.2.-</ecNumber>
    </recommendedName>
</protein>
<dbReference type="SUPFAM" id="SSF52540">
    <property type="entry name" value="P-loop containing nucleoside triphosphate hydrolases"/>
    <property type="match status" value="1"/>
</dbReference>
<evidence type="ECO:0000256" key="3">
    <source>
        <dbReference type="ARBA" id="ARBA00048219"/>
    </source>
</evidence>
<keyword evidence="7" id="KW-1185">Reference proteome</keyword>